<dbReference type="EMBL" id="NOKQ01000194">
    <property type="protein sequence ID" value="OZS78599.1"/>
    <property type="molecule type" value="Genomic_DNA"/>
</dbReference>
<dbReference type="PANTHER" id="PTHR33164:SF95">
    <property type="entry name" value="TRANSCRIPTIONAL REGULATOR"/>
    <property type="match status" value="1"/>
</dbReference>
<dbReference type="GO" id="GO:0006950">
    <property type="term" value="P:response to stress"/>
    <property type="evidence" value="ECO:0007669"/>
    <property type="project" value="TreeGrafter"/>
</dbReference>
<name>A0A264W4U4_9BACL</name>
<dbReference type="InterPro" id="IPR000835">
    <property type="entry name" value="HTH_MarR-typ"/>
</dbReference>
<sequence length="168" mass="19111">MSCKMFNYKPQGGTPMVKMKKKRKKIKNQILSTMQHAASLEINEQLQRLALEWNRGMEAAFAEQTITFTQYNALRKIKEHQPLHQQQLSDLLSVTKGNVSQLIGRLEKADLVKTEKSGNVKHVTLTEAGEQEVTRLHQTAVSADKEFLGHWSEEEQQVLNGLLKKALS</sequence>
<dbReference type="CDD" id="cd00090">
    <property type="entry name" value="HTH_ARSR"/>
    <property type="match status" value="1"/>
</dbReference>
<evidence type="ECO:0000256" key="1">
    <source>
        <dbReference type="ARBA" id="ARBA00023125"/>
    </source>
</evidence>
<dbReference type="InterPro" id="IPR036388">
    <property type="entry name" value="WH-like_DNA-bd_sf"/>
</dbReference>
<accession>A0A264W4U4</accession>
<dbReference type="SMART" id="SM00347">
    <property type="entry name" value="HTH_MARR"/>
    <property type="match status" value="1"/>
</dbReference>
<dbReference type="InterPro" id="IPR011991">
    <property type="entry name" value="ArsR-like_HTH"/>
</dbReference>
<dbReference type="InterPro" id="IPR039422">
    <property type="entry name" value="MarR/SlyA-like"/>
</dbReference>
<dbReference type="Pfam" id="PF12802">
    <property type="entry name" value="MarR_2"/>
    <property type="match status" value="1"/>
</dbReference>
<dbReference type="GO" id="GO:0003700">
    <property type="term" value="F:DNA-binding transcription factor activity"/>
    <property type="evidence" value="ECO:0007669"/>
    <property type="project" value="InterPro"/>
</dbReference>
<keyword evidence="1" id="KW-0238">DNA-binding</keyword>
<gene>
    <name evidence="3" type="ORF">CF394_05600</name>
</gene>
<proteinExistence type="predicted"/>
<feature type="domain" description="HTH marR-type" evidence="2">
    <location>
        <begin position="39"/>
        <end position="168"/>
    </location>
</feature>
<dbReference type="SUPFAM" id="SSF46785">
    <property type="entry name" value="Winged helix' DNA-binding domain"/>
    <property type="match status" value="1"/>
</dbReference>
<dbReference type="Gene3D" id="1.10.10.10">
    <property type="entry name" value="Winged helix-like DNA-binding domain superfamily/Winged helix DNA-binding domain"/>
    <property type="match status" value="1"/>
</dbReference>
<organism evidence="3 4">
    <name type="scientific">Tetzosporium hominis</name>
    <dbReference type="NCBI Taxonomy" id="2020506"/>
    <lineage>
        <taxon>Bacteria</taxon>
        <taxon>Bacillati</taxon>
        <taxon>Bacillota</taxon>
        <taxon>Bacilli</taxon>
        <taxon>Bacillales</taxon>
        <taxon>Caryophanaceae</taxon>
        <taxon>Tetzosporium</taxon>
    </lineage>
</organism>
<evidence type="ECO:0000259" key="2">
    <source>
        <dbReference type="PROSITE" id="PS50995"/>
    </source>
</evidence>
<dbReference type="OrthoDB" id="158803at2"/>
<protein>
    <recommendedName>
        <fullName evidence="2">HTH marR-type domain-containing protein</fullName>
    </recommendedName>
</protein>
<dbReference type="Proteomes" id="UP000217065">
    <property type="component" value="Unassembled WGS sequence"/>
</dbReference>
<reference evidence="3 4" key="1">
    <citation type="submission" date="2017-07" db="EMBL/GenBank/DDBJ databases">
        <title>Tetzosporium hominis gen.nov. sp.nov.</title>
        <authorList>
            <person name="Tetz G."/>
            <person name="Tetz V."/>
        </authorList>
    </citation>
    <scope>NUCLEOTIDE SEQUENCE [LARGE SCALE GENOMIC DNA]</scope>
    <source>
        <strain evidence="3 4">VT-49</strain>
    </source>
</reference>
<keyword evidence="4" id="KW-1185">Reference proteome</keyword>
<evidence type="ECO:0000313" key="4">
    <source>
        <dbReference type="Proteomes" id="UP000217065"/>
    </source>
</evidence>
<dbReference type="PANTHER" id="PTHR33164">
    <property type="entry name" value="TRANSCRIPTIONAL REGULATOR, MARR FAMILY"/>
    <property type="match status" value="1"/>
</dbReference>
<dbReference type="PRINTS" id="PR00598">
    <property type="entry name" value="HTHMARR"/>
</dbReference>
<evidence type="ECO:0000313" key="3">
    <source>
        <dbReference type="EMBL" id="OZS78599.1"/>
    </source>
</evidence>
<comment type="caution">
    <text evidence="3">The sequence shown here is derived from an EMBL/GenBank/DDBJ whole genome shotgun (WGS) entry which is preliminary data.</text>
</comment>
<dbReference type="PROSITE" id="PS50995">
    <property type="entry name" value="HTH_MARR_2"/>
    <property type="match status" value="1"/>
</dbReference>
<dbReference type="AlphaFoldDB" id="A0A264W4U4"/>
<dbReference type="GO" id="GO:0003677">
    <property type="term" value="F:DNA binding"/>
    <property type="evidence" value="ECO:0007669"/>
    <property type="project" value="UniProtKB-KW"/>
</dbReference>
<dbReference type="InterPro" id="IPR036390">
    <property type="entry name" value="WH_DNA-bd_sf"/>
</dbReference>